<proteinExistence type="predicted"/>
<accession>A0A1A9QCT4</accession>
<dbReference type="EMBL" id="LWUJ01000012">
    <property type="protein sequence ID" value="OAL09904.1"/>
    <property type="molecule type" value="Genomic_DNA"/>
</dbReference>
<gene>
    <name evidence="1" type="ORF">A6V39_03265</name>
</gene>
<dbReference type="Proteomes" id="UP000077623">
    <property type="component" value="Unassembled WGS sequence"/>
</dbReference>
<dbReference type="RefSeq" id="WP_187150291.1">
    <property type="nucleotide sequence ID" value="NZ_LWUJ01000012.1"/>
</dbReference>
<dbReference type="STRING" id="432608.A6V39_03265"/>
<sequence length="208" mass="23011">MATALVKGAVAVGALATASGVGTAIYFNTGTTIADKLAGTALKLISNKEDYKFILFDNKAKQEFKDAIGKKTVDHNDSTHIDALDNWCKEKLKAWASSDKDNSIYEKVKAWCVEPTKRTLRQKLKGALHRDTEWQGKYTGFAGDTSKGTKFLDALKNAFPRVTLEKTTAEGGAKLKEWCVGTLELRIYEVTDHKSEENIQTWCLDASR</sequence>
<evidence type="ECO:0000313" key="1">
    <source>
        <dbReference type="EMBL" id="OAL09904.1"/>
    </source>
</evidence>
<evidence type="ECO:0000313" key="2">
    <source>
        <dbReference type="Proteomes" id="UP000077623"/>
    </source>
</evidence>
<organism evidence="1 2">
    <name type="scientific">Candidatus Mycoplasma haematobovis</name>
    <dbReference type="NCBI Taxonomy" id="432608"/>
    <lineage>
        <taxon>Bacteria</taxon>
        <taxon>Bacillati</taxon>
        <taxon>Mycoplasmatota</taxon>
        <taxon>Mollicutes</taxon>
        <taxon>Mycoplasmataceae</taxon>
        <taxon>Mycoplasma</taxon>
    </lineage>
</organism>
<protein>
    <submittedName>
        <fullName evidence="1">Uncharacterized protein</fullName>
    </submittedName>
</protein>
<dbReference type="AlphaFoldDB" id="A0A1A9QCT4"/>
<comment type="caution">
    <text evidence="1">The sequence shown here is derived from an EMBL/GenBank/DDBJ whole genome shotgun (WGS) entry which is preliminary data.</text>
</comment>
<keyword evidence="2" id="KW-1185">Reference proteome</keyword>
<name>A0A1A9QCT4_9MOLU</name>
<reference evidence="2" key="1">
    <citation type="submission" date="2016-04" db="EMBL/GenBank/DDBJ databases">
        <authorList>
            <person name="Quiroz-Castaneda R.E."/>
            <person name="Martinez-Ocampo F."/>
        </authorList>
    </citation>
    <scope>NUCLEOTIDE SEQUENCE [LARGE SCALE GENOMIC DNA]</scope>
    <source>
        <strain evidence="2">INIFAP01</strain>
    </source>
</reference>